<keyword evidence="3" id="KW-1185">Reference proteome</keyword>
<feature type="compositionally biased region" description="Low complexity" evidence="1">
    <location>
        <begin position="43"/>
        <end position="57"/>
    </location>
</feature>
<feature type="region of interest" description="Disordered" evidence="1">
    <location>
        <begin position="39"/>
        <end position="64"/>
    </location>
</feature>
<sequence>MKLQVDVASETASLRALLYSAMQDQEIAQREAEQLELERVRRAAGSGASSSRAAEGSQSDLEDRLTAAVRRAEEAQTKLAERERVLRTATDRASQLQGQVDAATGKRDRLRIWAEAAERRLGCVPRIDELRGLVTTLGQAARSRSRTDVSGASGASIRHYLAGSSSRRRNEEERRRRGEVSAQSGRGGREMPPPPERQEGSGESGGG</sequence>
<accession>A0A843XIX4</accession>
<feature type="region of interest" description="Disordered" evidence="1">
    <location>
        <begin position="141"/>
        <end position="207"/>
    </location>
</feature>
<evidence type="ECO:0000313" key="3">
    <source>
        <dbReference type="Proteomes" id="UP000652761"/>
    </source>
</evidence>
<protein>
    <submittedName>
        <fullName evidence="2">Uncharacterized protein</fullName>
    </submittedName>
</protein>
<name>A0A843XIX4_COLES</name>
<organism evidence="2 3">
    <name type="scientific">Colocasia esculenta</name>
    <name type="common">Wild taro</name>
    <name type="synonym">Arum esculentum</name>
    <dbReference type="NCBI Taxonomy" id="4460"/>
    <lineage>
        <taxon>Eukaryota</taxon>
        <taxon>Viridiplantae</taxon>
        <taxon>Streptophyta</taxon>
        <taxon>Embryophyta</taxon>
        <taxon>Tracheophyta</taxon>
        <taxon>Spermatophyta</taxon>
        <taxon>Magnoliopsida</taxon>
        <taxon>Liliopsida</taxon>
        <taxon>Araceae</taxon>
        <taxon>Aroideae</taxon>
        <taxon>Colocasieae</taxon>
        <taxon>Colocasia</taxon>
    </lineage>
</organism>
<proteinExistence type="predicted"/>
<reference evidence="2" key="1">
    <citation type="submission" date="2017-07" db="EMBL/GenBank/DDBJ databases">
        <title>Taro Niue Genome Assembly and Annotation.</title>
        <authorList>
            <person name="Atibalentja N."/>
            <person name="Keating K."/>
            <person name="Fields C.J."/>
        </authorList>
    </citation>
    <scope>NUCLEOTIDE SEQUENCE</scope>
    <source>
        <strain evidence="2">Niue_2</strain>
        <tissue evidence="2">Leaf</tissue>
    </source>
</reference>
<dbReference type="Proteomes" id="UP000652761">
    <property type="component" value="Unassembled WGS sequence"/>
</dbReference>
<evidence type="ECO:0000313" key="2">
    <source>
        <dbReference type="EMBL" id="MQM19286.1"/>
    </source>
</evidence>
<feature type="compositionally biased region" description="Basic and acidic residues" evidence="1">
    <location>
        <begin position="168"/>
        <end position="179"/>
    </location>
</feature>
<comment type="caution">
    <text evidence="2">The sequence shown here is derived from an EMBL/GenBank/DDBJ whole genome shotgun (WGS) entry which is preliminary data.</text>
</comment>
<dbReference type="EMBL" id="NMUH01008810">
    <property type="protein sequence ID" value="MQM19286.1"/>
    <property type="molecule type" value="Genomic_DNA"/>
</dbReference>
<gene>
    <name evidence="2" type="ORF">Taro_052287</name>
</gene>
<evidence type="ECO:0000256" key="1">
    <source>
        <dbReference type="SAM" id="MobiDB-lite"/>
    </source>
</evidence>
<dbReference type="AlphaFoldDB" id="A0A843XIX4"/>